<evidence type="ECO:0000313" key="2">
    <source>
        <dbReference type="EMBL" id="QQB36992.1"/>
    </source>
</evidence>
<sequence length="164" mass="18600">MAVQLPQRPRAHELEVQSENFFWQNLPAGWICDKPQHDYGVDLRLGLTTDGQITGQQLVVQLKASEIANAADYVVVRLEVTTLALLRQMLEVAILVKYIAAEREAYWLLLKDFTAEPMGGQRTVSVRIPKVNRLSANPWPFIGQHVQAVHFRKLNANRPGHPQQ</sequence>
<dbReference type="InterPro" id="IPR025375">
    <property type="entry name" value="DUF4365"/>
</dbReference>
<dbReference type="Pfam" id="PF14280">
    <property type="entry name" value="DUF4365"/>
    <property type="match status" value="1"/>
</dbReference>
<name>A0A7T4B7C8_9BURK</name>
<evidence type="ECO:0000259" key="1">
    <source>
        <dbReference type="Pfam" id="PF14280"/>
    </source>
</evidence>
<protein>
    <submittedName>
        <fullName evidence="2">DUF4365 domain-containing protein</fullName>
    </submittedName>
</protein>
<dbReference type="EMBL" id="CP065997">
    <property type="protein sequence ID" value="QQB36992.1"/>
    <property type="molecule type" value="Genomic_DNA"/>
</dbReference>
<reference evidence="2 3" key="1">
    <citation type="submission" date="2020-12" db="EMBL/GenBank/DDBJ databases">
        <title>FDA dAtabase for Regulatory Grade micrObial Sequences (FDA-ARGOS): Supporting development and validation of Infectious Disease Dx tests.</title>
        <authorList>
            <person name="Sproer C."/>
            <person name="Gronow S."/>
            <person name="Severitt S."/>
            <person name="Schroder I."/>
            <person name="Tallon L."/>
            <person name="Sadzewicz L."/>
            <person name="Zhao X."/>
            <person name="Boylan J."/>
            <person name="Ott S."/>
            <person name="Bowen H."/>
            <person name="Vavikolanu K."/>
            <person name="Mehta A."/>
            <person name="Aluvathingal J."/>
            <person name="Nadendla S."/>
            <person name="Lowell S."/>
            <person name="Myers T."/>
            <person name="Yan Y."/>
            <person name="Sichtig H."/>
        </authorList>
    </citation>
    <scope>NUCLEOTIDE SEQUENCE [LARGE SCALE GENOMIC DNA]</scope>
    <source>
        <strain evidence="2 3">FDAARGOS_1050</strain>
    </source>
</reference>
<evidence type="ECO:0000313" key="3">
    <source>
        <dbReference type="Proteomes" id="UP000595231"/>
    </source>
</evidence>
<proteinExistence type="predicted"/>
<dbReference type="Proteomes" id="UP000595231">
    <property type="component" value="Chromosome"/>
</dbReference>
<dbReference type="RefSeq" id="WP_198486581.1">
    <property type="nucleotide sequence ID" value="NZ_CP065997.1"/>
</dbReference>
<accession>A0A7T4B7C8</accession>
<dbReference type="AlphaFoldDB" id="A0A7T4B7C8"/>
<gene>
    <name evidence="2" type="ORF">I6I07_10465</name>
</gene>
<organism evidence="2 3">
    <name type="scientific">Achromobacter deleyi</name>
    <dbReference type="NCBI Taxonomy" id="1353891"/>
    <lineage>
        <taxon>Bacteria</taxon>
        <taxon>Pseudomonadati</taxon>
        <taxon>Pseudomonadota</taxon>
        <taxon>Betaproteobacteria</taxon>
        <taxon>Burkholderiales</taxon>
        <taxon>Alcaligenaceae</taxon>
        <taxon>Achromobacter</taxon>
    </lineage>
</organism>
<feature type="domain" description="DUF4365" evidence="1">
    <location>
        <begin position="27"/>
        <end position="136"/>
    </location>
</feature>